<gene>
    <name evidence="1" type="ORF">NCTC9935_01377</name>
</gene>
<dbReference type="RefSeq" id="WP_111823879.1">
    <property type="nucleotide sequence ID" value="NZ_CBDERX010000069.1"/>
</dbReference>
<dbReference type="GeneID" id="93758536"/>
<organism evidence="1 2">
    <name type="scientific">Schaalia odontolytica</name>
    <dbReference type="NCBI Taxonomy" id="1660"/>
    <lineage>
        <taxon>Bacteria</taxon>
        <taxon>Bacillati</taxon>
        <taxon>Actinomycetota</taxon>
        <taxon>Actinomycetes</taxon>
        <taxon>Actinomycetales</taxon>
        <taxon>Actinomycetaceae</taxon>
        <taxon>Schaalia</taxon>
    </lineage>
</organism>
<proteinExistence type="predicted"/>
<evidence type="ECO:0000313" key="1">
    <source>
        <dbReference type="EMBL" id="SPT55867.1"/>
    </source>
</evidence>
<dbReference type="Proteomes" id="UP000250192">
    <property type="component" value="Unassembled WGS sequence"/>
</dbReference>
<sequence>MAVERFTSLSAGVLAKRADRELAEIMEALGLEGSNAGAALGAVRGMLAEAERASAQAECRAKRLRRQVAEYEYYQGMYEGEAFYARDDLRERIAALARARAALARGDSAACGKGLEALAAALAGDLADAEAQFPEPTEDDLVSHLWALDHLEPVEDGDDGELGDDDADGLGAALADLISSVEVAREHVATAGVSVDRLVAASEGAVPDLQVLAREAVEELRAAWEAMPRREVVFTRTAHNDGSVAWDVGRSIVTGPDLDGARFGVLPNEGNAAAAPSAQCGGEC</sequence>
<dbReference type="EMBL" id="UAPR01000004">
    <property type="protein sequence ID" value="SPT55867.1"/>
    <property type="molecule type" value="Genomic_DNA"/>
</dbReference>
<protein>
    <submittedName>
        <fullName evidence="1">Uncharacterized protein</fullName>
    </submittedName>
</protein>
<evidence type="ECO:0000313" key="2">
    <source>
        <dbReference type="Proteomes" id="UP000250192"/>
    </source>
</evidence>
<reference evidence="1 2" key="1">
    <citation type="submission" date="2018-06" db="EMBL/GenBank/DDBJ databases">
        <authorList>
            <consortium name="Pathogen Informatics"/>
            <person name="Doyle S."/>
        </authorList>
    </citation>
    <scope>NUCLEOTIDE SEQUENCE [LARGE SCALE GENOMIC DNA]</scope>
    <source>
        <strain evidence="1 2">NCTC9935</strain>
    </source>
</reference>
<accession>A0A2X0VEB9</accession>
<keyword evidence="2" id="KW-1185">Reference proteome</keyword>
<dbReference type="AlphaFoldDB" id="A0A2X0VEB9"/>
<name>A0A2X0VEB9_9ACTO</name>